<comment type="similarity">
    <text evidence="2">Belongs to the autoinducer-2 exporter (AI-2E) (TC 2.A.86) family.</text>
</comment>
<feature type="transmembrane region" description="Helical" evidence="9">
    <location>
        <begin position="23"/>
        <end position="44"/>
    </location>
</feature>
<dbReference type="EMBL" id="JANLCJ010000013">
    <property type="protein sequence ID" value="MCS5736257.1"/>
    <property type="molecule type" value="Genomic_DNA"/>
</dbReference>
<keyword evidence="11" id="KW-1185">Reference proteome</keyword>
<evidence type="ECO:0000256" key="7">
    <source>
        <dbReference type="ARBA" id="ARBA00023136"/>
    </source>
</evidence>
<comment type="caution">
    <text evidence="10">The sequence shown here is derived from an EMBL/GenBank/DDBJ whole genome shotgun (WGS) entry which is preliminary data.</text>
</comment>
<sequence length="392" mass="40444">MSTDDPPTRPSLRDLLTDKFGHLSIRSLQIIVVLLLATAVVFALVQLKLVVIPVLIAIILAAAVSPVVGWLTRHRMPRILATWITLVAAVVVFGGIVTLIVFAVRGQWEQLGQSASDGLDDLRGFLANGPIQIDQEQLDSARDAIVGFLTSSQFGTGALAGVSAAGEVITGALLLVVILFFFIKDGPRIWAFLLKPFSGYRLERGQRIGTTAVRVLGGYVRGTAVIALVDAVAIGVGLAILQVPLALPLAIIVFIGAFIPLIGATLAGVLAALVALVANGPVVALIVVAIVIAVNQLEGDLLQPVVMAQSLKLHPLVILVALTAGTILGGIIGAVLSVPIAAVAWAIVKVWSRDPAEGPSPGEGVVEQRPGEAGESAAAVDVAEGTGQGPAV</sequence>
<accession>A0ABT2H8N1</accession>
<keyword evidence="6 9" id="KW-1133">Transmembrane helix</keyword>
<evidence type="ECO:0000256" key="4">
    <source>
        <dbReference type="ARBA" id="ARBA00022475"/>
    </source>
</evidence>
<evidence type="ECO:0000256" key="9">
    <source>
        <dbReference type="SAM" id="Phobius"/>
    </source>
</evidence>
<evidence type="ECO:0000313" key="11">
    <source>
        <dbReference type="Proteomes" id="UP001165586"/>
    </source>
</evidence>
<keyword evidence="5 9" id="KW-0812">Transmembrane</keyword>
<protein>
    <submittedName>
        <fullName evidence="10">AI-2E family transporter</fullName>
    </submittedName>
</protein>
<comment type="subcellular location">
    <subcellularLocation>
        <location evidence="1">Cell membrane</location>
        <topology evidence="1">Multi-pass membrane protein</topology>
    </subcellularLocation>
</comment>
<evidence type="ECO:0000256" key="1">
    <source>
        <dbReference type="ARBA" id="ARBA00004651"/>
    </source>
</evidence>
<feature type="transmembrane region" description="Helical" evidence="9">
    <location>
        <begin position="280"/>
        <end position="297"/>
    </location>
</feature>
<feature type="transmembrane region" description="Helical" evidence="9">
    <location>
        <begin position="317"/>
        <end position="348"/>
    </location>
</feature>
<organism evidence="10 11">
    <name type="scientific">Herbiconiux daphne</name>
    <dbReference type="NCBI Taxonomy" id="2970914"/>
    <lineage>
        <taxon>Bacteria</taxon>
        <taxon>Bacillati</taxon>
        <taxon>Actinomycetota</taxon>
        <taxon>Actinomycetes</taxon>
        <taxon>Micrococcales</taxon>
        <taxon>Microbacteriaceae</taxon>
        <taxon>Herbiconiux</taxon>
    </lineage>
</organism>
<dbReference type="PANTHER" id="PTHR21716">
    <property type="entry name" value="TRANSMEMBRANE PROTEIN"/>
    <property type="match status" value="1"/>
</dbReference>
<dbReference type="PANTHER" id="PTHR21716:SF53">
    <property type="entry name" value="PERMEASE PERM-RELATED"/>
    <property type="match status" value="1"/>
</dbReference>
<evidence type="ECO:0000256" key="6">
    <source>
        <dbReference type="ARBA" id="ARBA00022989"/>
    </source>
</evidence>
<keyword evidence="3" id="KW-0813">Transport</keyword>
<feature type="transmembrane region" description="Helical" evidence="9">
    <location>
        <begin position="224"/>
        <end position="243"/>
    </location>
</feature>
<feature type="transmembrane region" description="Helical" evidence="9">
    <location>
        <begin position="249"/>
        <end position="273"/>
    </location>
</feature>
<gene>
    <name evidence="10" type="ORF">N1032_21190</name>
</gene>
<evidence type="ECO:0000256" key="2">
    <source>
        <dbReference type="ARBA" id="ARBA00009773"/>
    </source>
</evidence>
<keyword evidence="4" id="KW-1003">Cell membrane</keyword>
<dbReference type="RefSeq" id="WP_259542113.1">
    <property type="nucleotide sequence ID" value="NZ_JANLCJ010000013.1"/>
</dbReference>
<evidence type="ECO:0000256" key="8">
    <source>
        <dbReference type="SAM" id="MobiDB-lite"/>
    </source>
</evidence>
<evidence type="ECO:0000256" key="5">
    <source>
        <dbReference type="ARBA" id="ARBA00022692"/>
    </source>
</evidence>
<proteinExistence type="inferred from homology"/>
<dbReference type="Proteomes" id="UP001165586">
    <property type="component" value="Unassembled WGS sequence"/>
</dbReference>
<feature type="region of interest" description="Disordered" evidence="8">
    <location>
        <begin position="355"/>
        <end position="392"/>
    </location>
</feature>
<feature type="transmembrane region" description="Helical" evidence="9">
    <location>
        <begin position="50"/>
        <end position="71"/>
    </location>
</feature>
<dbReference type="Pfam" id="PF01594">
    <property type="entry name" value="AI-2E_transport"/>
    <property type="match status" value="1"/>
</dbReference>
<dbReference type="InterPro" id="IPR002549">
    <property type="entry name" value="AI-2E-like"/>
</dbReference>
<evidence type="ECO:0000256" key="3">
    <source>
        <dbReference type="ARBA" id="ARBA00022448"/>
    </source>
</evidence>
<name>A0ABT2H8N1_9MICO</name>
<keyword evidence="7 9" id="KW-0472">Membrane</keyword>
<evidence type="ECO:0000313" key="10">
    <source>
        <dbReference type="EMBL" id="MCS5736257.1"/>
    </source>
</evidence>
<feature type="transmembrane region" description="Helical" evidence="9">
    <location>
        <begin position="158"/>
        <end position="183"/>
    </location>
</feature>
<feature type="transmembrane region" description="Helical" evidence="9">
    <location>
        <begin position="83"/>
        <end position="104"/>
    </location>
</feature>
<reference evidence="10" key="1">
    <citation type="submission" date="2022-08" db="EMBL/GenBank/DDBJ databases">
        <authorList>
            <person name="Deng Y."/>
            <person name="Han X.-F."/>
            <person name="Zhang Y.-Q."/>
        </authorList>
    </citation>
    <scope>NUCLEOTIDE SEQUENCE</scope>
    <source>
        <strain evidence="10">CPCC 203386</strain>
    </source>
</reference>